<evidence type="ECO:0000313" key="3">
    <source>
        <dbReference type="Proteomes" id="UP000533429"/>
    </source>
</evidence>
<evidence type="ECO:0000313" key="2">
    <source>
        <dbReference type="EMBL" id="NVP03067.1"/>
    </source>
</evidence>
<name>A0A850QTL2_PHODD</name>
<organism evidence="2 3">
    <name type="scientific">Photobacterium damselae subsp. damselae</name>
    <name type="common">Listonella damsela</name>
    <dbReference type="NCBI Taxonomy" id="85581"/>
    <lineage>
        <taxon>Bacteria</taxon>
        <taxon>Pseudomonadati</taxon>
        <taxon>Pseudomonadota</taxon>
        <taxon>Gammaproteobacteria</taxon>
        <taxon>Vibrionales</taxon>
        <taxon>Vibrionaceae</taxon>
        <taxon>Photobacterium</taxon>
    </lineage>
</organism>
<reference evidence="2 3" key="1">
    <citation type="submission" date="2020-06" db="EMBL/GenBank/DDBJ databases">
        <title>Photobacterium damselae subsp. damselae comparative genomics.</title>
        <authorList>
            <person name="Osorio C.R."/>
        </authorList>
    </citation>
    <scope>NUCLEOTIDE SEQUENCE [LARGE SCALE GENOMIC DNA]</scope>
    <source>
        <strain evidence="2 3">TW250/03</strain>
    </source>
</reference>
<dbReference type="EMBL" id="JABXOR010001478">
    <property type="protein sequence ID" value="NVP03067.1"/>
    <property type="molecule type" value="Genomic_DNA"/>
</dbReference>
<protein>
    <submittedName>
        <fullName evidence="2">Uncharacterized protein</fullName>
    </submittedName>
</protein>
<feature type="transmembrane region" description="Helical" evidence="1">
    <location>
        <begin position="12"/>
        <end position="29"/>
    </location>
</feature>
<sequence>MSVSLNDISDVATTTAAVIAAISLGVSAFQTRLSRRIAETAFEDSIAQQYRILAKEIPVDVLIDKCTDFSNDTREVIFNYLDLCNQQICLRAKGRVSEECWIDWRDGIQENLSKQGFNLI</sequence>
<keyword evidence="1" id="KW-0812">Transmembrane</keyword>
<dbReference type="AlphaFoldDB" id="A0A850QTL2"/>
<keyword evidence="1" id="KW-1133">Transmembrane helix</keyword>
<gene>
    <name evidence="2" type="ORF">HWA77_22930</name>
</gene>
<proteinExistence type="predicted"/>
<comment type="caution">
    <text evidence="2">The sequence shown here is derived from an EMBL/GenBank/DDBJ whole genome shotgun (WGS) entry which is preliminary data.</text>
</comment>
<keyword evidence="1" id="KW-0472">Membrane</keyword>
<evidence type="ECO:0000256" key="1">
    <source>
        <dbReference type="SAM" id="Phobius"/>
    </source>
</evidence>
<accession>A0A850QTL2</accession>
<dbReference type="Proteomes" id="UP000533429">
    <property type="component" value="Unassembled WGS sequence"/>
</dbReference>